<keyword evidence="3" id="KW-0238">DNA-binding</keyword>
<sequence length="297" mass="33484">MSLLKMRILVLLEKLKKVTAVADELGMKQPTISFHMRKLEEEWGVPLFEMKTGKVMLTTSGKLLHHYAEQIDRIYNEAQSRFHERKQSGRHTYVIGSIDAASAILLQGSWFKRIAEITDMQFSFTTASSGDLFDSLLAGSIDLVLSGGLPASPLLHHELVLESSLSLYIPDQHPLSQSPGVPSYRLAGSPFIQVNEPSLQAAIKQWENSERITLQTDWHTDRVELALSAVRSGLCLAILPSNLNSFQLDGIQVIPLPGQNQVWQLYACWRSDYWNPPLLQRILQLLHNKKTDNPTLF</sequence>
<comment type="caution">
    <text evidence="6">The sequence shown here is derived from an EMBL/GenBank/DDBJ whole genome shotgun (WGS) entry which is preliminary data.</text>
</comment>
<protein>
    <submittedName>
        <fullName evidence="6">LysR family transcriptional regulator</fullName>
    </submittedName>
</protein>
<dbReference type="Gene3D" id="1.10.10.10">
    <property type="entry name" value="Winged helix-like DNA-binding domain superfamily/Winged helix DNA-binding domain"/>
    <property type="match status" value="1"/>
</dbReference>
<dbReference type="InterPro" id="IPR036390">
    <property type="entry name" value="WH_DNA-bd_sf"/>
</dbReference>
<dbReference type="CDD" id="cd05466">
    <property type="entry name" value="PBP2_LTTR_substrate"/>
    <property type="match status" value="1"/>
</dbReference>
<dbReference type="RefSeq" id="WP_379187629.1">
    <property type="nucleotide sequence ID" value="NZ_JBHSOW010000030.1"/>
</dbReference>
<dbReference type="Gene3D" id="3.40.190.290">
    <property type="match status" value="1"/>
</dbReference>
<feature type="domain" description="HTH lysR-type" evidence="5">
    <location>
        <begin position="1"/>
        <end position="58"/>
    </location>
</feature>
<accession>A0ABW0VTF2</accession>
<name>A0ABW0VTF2_9BACL</name>
<keyword evidence="2" id="KW-0805">Transcription regulation</keyword>
<dbReference type="SUPFAM" id="SSF53850">
    <property type="entry name" value="Periplasmic binding protein-like II"/>
    <property type="match status" value="1"/>
</dbReference>
<gene>
    <name evidence="6" type="ORF">ACFPYJ_08295</name>
</gene>
<dbReference type="InterPro" id="IPR000847">
    <property type="entry name" value="LysR_HTH_N"/>
</dbReference>
<keyword evidence="7" id="KW-1185">Reference proteome</keyword>
<dbReference type="InterPro" id="IPR005119">
    <property type="entry name" value="LysR_subst-bd"/>
</dbReference>
<organism evidence="6 7">
    <name type="scientific">Paenibacillus solisilvae</name>
    <dbReference type="NCBI Taxonomy" id="2486751"/>
    <lineage>
        <taxon>Bacteria</taxon>
        <taxon>Bacillati</taxon>
        <taxon>Bacillota</taxon>
        <taxon>Bacilli</taxon>
        <taxon>Bacillales</taxon>
        <taxon>Paenibacillaceae</taxon>
        <taxon>Paenibacillus</taxon>
    </lineage>
</organism>
<comment type="similarity">
    <text evidence="1">Belongs to the LysR transcriptional regulatory family.</text>
</comment>
<dbReference type="PROSITE" id="PS50931">
    <property type="entry name" value="HTH_LYSR"/>
    <property type="match status" value="1"/>
</dbReference>
<dbReference type="PRINTS" id="PR00039">
    <property type="entry name" value="HTHLYSR"/>
</dbReference>
<dbReference type="EMBL" id="JBHSOW010000030">
    <property type="protein sequence ID" value="MFC5649131.1"/>
    <property type="molecule type" value="Genomic_DNA"/>
</dbReference>
<dbReference type="InterPro" id="IPR036388">
    <property type="entry name" value="WH-like_DNA-bd_sf"/>
</dbReference>
<dbReference type="CDD" id="cd00090">
    <property type="entry name" value="HTH_ARSR"/>
    <property type="match status" value="1"/>
</dbReference>
<evidence type="ECO:0000313" key="7">
    <source>
        <dbReference type="Proteomes" id="UP001596047"/>
    </source>
</evidence>
<evidence type="ECO:0000256" key="2">
    <source>
        <dbReference type="ARBA" id="ARBA00023015"/>
    </source>
</evidence>
<dbReference type="SUPFAM" id="SSF46785">
    <property type="entry name" value="Winged helix' DNA-binding domain"/>
    <property type="match status" value="1"/>
</dbReference>
<reference evidence="7" key="1">
    <citation type="journal article" date="2019" name="Int. J. Syst. Evol. Microbiol.">
        <title>The Global Catalogue of Microorganisms (GCM) 10K type strain sequencing project: providing services to taxonomists for standard genome sequencing and annotation.</title>
        <authorList>
            <consortium name="The Broad Institute Genomics Platform"/>
            <consortium name="The Broad Institute Genome Sequencing Center for Infectious Disease"/>
            <person name="Wu L."/>
            <person name="Ma J."/>
        </authorList>
    </citation>
    <scope>NUCLEOTIDE SEQUENCE [LARGE SCALE GENOMIC DNA]</scope>
    <source>
        <strain evidence="7">CGMCC 1.3240</strain>
    </source>
</reference>
<dbReference type="Pfam" id="PF03466">
    <property type="entry name" value="LysR_substrate"/>
    <property type="match status" value="1"/>
</dbReference>
<dbReference type="PANTHER" id="PTHR30346">
    <property type="entry name" value="TRANSCRIPTIONAL DUAL REGULATOR HCAR-RELATED"/>
    <property type="match status" value="1"/>
</dbReference>
<evidence type="ECO:0000256" key="1">
    <source>
        <dbReference type="ARBA" id="ARBA00009437"/>
    </source>
</evidence>
<keyword evidence="4" id="KW-0804">Transcription</keyword>
<evidence type="ECO:0000259" key="5">
    <source>
        <dbReference type="PROSITE" id="PS50931"/>
    </source>
</evidence>
<dbReference type="PANTHER" id="PTHR30346:SF28">
    <property type="entry name" value="HTH-TYPE TRANSCRIPTIONAL REGULATOR CYNR"/>
    <property type="match status" value="1"/>
</dbReference>
<dbReference type="Proteomes" id="UP001596047">
    <property type="component" value="Unassembled WGS sequence"/>
</dbReference>
<evidence type="ECO:0000313" key="6">
    <source>
        <dbReference type="EMBL" id="MFC5649131.1"/>
    </source>
</evidence>
<evidence type="ECO:0000256" key="4">
    <source>
        <dbReference type="ARBA" id="ARBA00023163"/>
    </source>
</evidence>
<dbReference type="Pfam" id="PF00126">
    <property type="entry name" value="HTH_1"/>
    <property type="match status" value="1"/>
</dbReference>
<dbReference type="InterPro" id="IPR011991">
    <property type="entry name" value="ArsR-like_HTH"/>
</dbReference>
<proteinExistence type="inferred from homology"/>
<evidence type="ECO:0000256" key="3">
    <source>
        <dbReference type="ARBA" id="ARBA00023125"/>
    </source>
</evidence>